<dbReference type="NCBIfam" id="TIGR04388">
    <property type="entry name" value="Lepto_longest"/>
    <property type="match status" value="2"/>
</dbReference>
<accession>V6HBX4</accession>
<feature type="region of interest" description="Disordered" evidence="2">
    <location>
        <begin position="1414"/>
        <end position="1434"/>
    </location>
</feature>
<keyword evidence="1" id="KW-0175">Coiled coil</keyword>
<evidence type="ECO:0000256" key="1">
    <source>
        <dbReference type="SAM" id="Coils"/>
    </source>
</evidence>
<dbReference type="STRING" id="1049790.LEP1GSC047_3754"/>
<feature type="region of interest" description="Disordered" evidence="2">
    <location>
        <begin position="1629"/>
        <end position="1673"/>
    </location>
</feature>
<gene>
    <name evidence="3" type="ORF">LEP1GSC047_3754</name>
</gene>
<comment type="caution">
    <text evidence="3">The sequence shown here is derived from an EMBL/GenBank/DDBJ whole genome shotgun (WGS) entry which is preliminary data.</text>
</comment>
<name>V6HBX4_9LEPT</name>
<feature type="compositionally biased region" description="Polar residues" evidence="2">
    <location>
        <begin position="1629"/>
        <end position="1643"/>
    </location>
</feature>
<feature type="compositionally biased region" description="Basic and acidic residues" evidence="2">
    <location>
        <begin position="1414"/>
        <end position="1423"/>
    </location>
</feature>
<dbReference type="InterPro" id="IPR030885">
    <property type="entry name" value="Lepto_longest"/>
</dbReference>
<dbReference type="Proteomes" id="UP000018719">
    <property type="component" value="Unassembled WGS sequence"/>
</dbReference>
<evidence type="ECO:0000313" key="4">
    <source>
        <dbReference type="Proteomes" id="UP000018719"/>
    </source>
</evidence>
<evidence type="ECO:0000256" key="2">
    <source>
        <dbReference type="SAM" id="MobiDB-lite"/>
    </source>
</evidence>
<dbReference type="RefSeq" id="WP_010415042.1">
    <property type="nucleotide sequence ID" value="NZ_AHMM02000015.1"/>
</dbReference>
<feature type="region of interest" description="Disordered" evidence="2">
    <location>
        <begin position="1374"/>
        <end position="1402"/>
    </location>
</feature>
<proteinExistence type="predicted"/>
<sequence length="1673" mass="177699">MVAGKSLNYFYKISIATLGLCVFSDRIYPQPLTPPQLNAPAFNPNSLQTMYSSAGHLQDEAAWSNYVLNNVQYYKTNWENTVDQAILSYVSSVTTSDGFTTVQEYQDYLYKALQSQEQTSLNTWVAAADVQIYAERDAFLQSLLGANYQVTAQDQANFQNQLNQTLNSKTNTPTQSSQVMGYVQSEWQKTYDTNLQDGISQYTKSLQDMQNNYQALVNQLNQTDAQFQANLQQINSYKQLVIKGIQTEVNSVQSYLNSEDLFWNHDPTDPTKKTTLTADGQTLQTFLNQIQTDINQNLPLSTIAGDLSSFLKSEQQMATNNVTYYTNLEYSTTPIRYNGGGPLLLVNDYNAGNPGGYNLTSVAYEIKAYNDGAISQAQFMNWLNIAKANGLALMGLTGDLQVSSIVAADNYAIWSYFFPGSNVEHYCFDAWGIKAGCNIGDVGDPVYAHVGSGFTTYADDTVDSNGNPVTNYYQADQISVILYYNTYDPNAAISANNWNSLKTQLTGFSANFTNTILPAISNWEIQTSQYQSQYAAFQAQKTQELATAQANYQSGVAKLQSEQAAWMMQMEDLQKQAVSQFAQASITLSKSEANGDGTGFNSSLANLFNTIPVVAPNTNASNVAQNFSAQIASLVSQTTASAQTNLPDTSNLQNIYNNINQGLTATQNFSLLSAVNNSLLNARSGFIQNFADSLSKQMTFTDKGEGELLQAYGDSTVTGKNGIVYITDSNGNIRTDAKGNNLTLQSFIASTCGADLSNAACSSYTTHEYTDVTVQSNGSVLVTRNVHTGNATYSGKGDATDANNYNYDTKAETFTIQAPGMIAFGATSKNVSPPAANNSDQTVTDGHTGVPRQNSLLAASLNGSGTLQPAVNLFDSNAVNQFANTALTNLNRFENQDNLNKLVNGMMEGMAAVDKKDSEELTAAQQNAQSRASTVSLMEDFAKNVLLGGMSTSGWVKSQLQSMVNQAESQVLASMTGLSPDVASQLLQWYKGKQAAKKAKSQALQKEFVMGATIIGGIVATLFTGPVGAAATEGALTAEAAGTAAEIGAETLAEGAATSGAEAASSSMFETAGNAISNFTRNAMSSIGNFANSTMTTVSNLADSSLSDLASSAYNSASEFVSDVGSSIANGARGIANSARALVSDSATTTASDGAQTAAGTVESGANASTQILSKSQVALTKAILQGAQGYENGGLKGAVTGAISGMGSAYMNPYGLNVNVSYSDEGGFGGGVSVGPSTLNVGANFSQHGTTSFNIGTKAGNLKYDPASGFSGSINMTGGNPNGVMVNVGQHQGPSLTYQRTEEETQLGGSVTISENGDTTISVTDYNATAVSVTGNLNDPSRFGNVTFNNNFYADVNQNQAMAGGDQYIPETRQNERTSGTSNEASPYDPSSWPVTPDQQNATNVLGAGYEATRTKEEEHVLSESTATRDGLGVDPNSLLLAGAAVAGAVRGRRRSEGAATSEDNSRTGPEGSTPLDSFIIGALDGATFAEPQNVGNSESLPIVLTGGNDKGKPIANDYSNGKIDEYLRNNPGAKVKELGQVITSQESGKPIDGSLNKMAPQPIGENELLHIPGTEFYVKGQGLEGIKWYADKNGHIIITTEGSKRSGEIILRDGGSLIIPKGKKVDSNQIPTEWTKPNSKINLDPIIRLPNDNNKNKPGKMQPPSGVDKPR</sequence>
<feature type="region of interest" description="Disordered" evidence="2">
    <location>
        <begin position="1451"/>
        <end position="1479"/>
    </location>
</feature>
<feature type="coiled-coil region" evidence="1">
    <location>
        <begin position="199"/>
        <end position="226"/>
    </location>
</feature>
<evidence type="ECO:0000313" key="3">
    <source>
        <dbReference type="EMBL" id="EQA37251.1"/>
    </source>
</evidence>
<dbReference type="EMBL" id="AHMM02000015">
    <property type="protein sequence ID" value="EQA37251.1"/>
    <property type="molecule type" value="Genomic_DNA"/>
</dbReference>
<organism evidence="3 4">
    <name type="scientific">Leptospira inadai serovar Lyme str. 10</name>
    <dbReference type="NCBI Taxonomy" id="1049790"/>
    <lineage>
        <taxon>Bacteria</taxon>
        <taxon>Pseudomonadati</taxon>
        <taxon>Spirochaetota</taxon>
        <taxon>Spirochaetia</taxon>
        <taxon>Leptospirales</taxon>
        <taxon>Leptospiraceae</taxon>
        <taxon>Leptospira</taxon>
    </lineage>
</organism>
<reference evidence="3 4" key="1">
    <citation type="submission" date="2013-05" db="EMBL/GenBank/DDBJ databases">
        <authorList>
            <person name="Harkins D.M."/>
            <person name="Durkin A.S."/>
            <person name="Brinkac L.M."/>
            <person name="Haft D.H."/>
            <person name="Selengut J.D."/>
            <person name="Sanka R."/>
            <person name="DePew J."/>
            <person name="Purushe J."/>
            <person name="Hartskeerl R.A."/>
            <person name="Ahmed A."/>
            <person name="van der Linden H."/>
            <person name="Goris M.G.A."/>
            <person name="Vinetz J.M."/>
            <person name="Sutton G.G."/>
            <person name="Nierman W.C."/>
            <person name="Fouts D.E."/>
        </authorList>
    </citation>
    <scope>NUCLEOTIDE SEQUENCE [LARGE SCALE GENOMIC DNA]</scope>
    <source>
        <strain evidence="3 4">10</strain>
    </source>
</reference>
<protein>
    <submittedName>
        <fullName evidence="3">Large structural domain protein</fullName>
    </submittedName>
</protein>